<reference evidence="5 6" key="1">
    <citation type="submission" date="2018-10" db="EMBL/GenBank/DDBJ databases">
        <title>Dokdonia luteus sp. nov., isolated from sea water.</title>
        <authorList>
            <person name="Zhou L.Y."/>
            <person name="Du Z.J."/>
        </authorList>
    </citation>
    <scope>NUCLEOTIDE SEQUENCE [LARGE SCALE GENOMIC DNA]</scope>
    <source>
        <strain evidence="5 6">SH27</strain>
    </source>
</reference>
<proteinExistence type="predicted"/>
<accession>A0A3M0G839</accession>
<name>A0A3M0G839_9FLAO</name>
<dbReference type="InterPro" id="IPR046335">
    <property type="entry name" value="LacI/GalR-like_sensor"/>
</dbReference>
<dbReference type="InterPro" id="IPR000843">
    <property type="entry name" value="HTH_LacI"/>
</dbReference>
<keyword evidence="6" id="KW-1185">Reference proteome</keyword>
<evidence type="ECO:0000313" key="6">
    <source>
        <dbReference type="Proteomes" id="UP000281985"/>
    </source>
</evidence>
<keyword evidence="3" id="KW-0804">Transcription</keyword>
<dbReference type="OrthoDB" id="9768806at2"/>
<dbReference type="CDD" id="cd06267">
    <property type="entry name" value="PBP1_LacI_sugar_binding-like"/>
    <property type="match status" value="1"/>
</dbReference>
<dbReference type="AlphaFoldDB" id="A0A3M0G839"/>
<dbReference type="Pfam" id="PF13377">
    <property type="entry name" value="Peripla_BP_3"/>
    <property type="match status" value="1"/>
</dbReference>
<gene>
    <name evidence="5" type="ORF">EAX61_09735</name>
</gene>
<evidence type="ECO:0000256" key="1">
    <source>
        <dbReference type="ARBA" id="ARBA00023015"/>
    </source>
</evidence>
<dbReference type="SMART" id="SM00354">
    <property type="entry name" value="HTH_LACI"/>
    <property type="match status" value="1"/>
</dbReference>
<dbReference type="InterPro" id="IPR010982">
    <property type="entry name" value="Lambda_DNA-bd_dom_sf"/>
</dbReference>
<evidence type="ECO:0000256" key="3">
    <source>
        <dbReference type="ARBA" id="ARBA00023163"/>
    </source>
</evidence>
<dbReference type="SUPFAM" id="SSF47413">
    <property type="entry name" value="lambda repressor-like DNA-binding domains"/>
    <property type="match status" value="1"/>
</dbReference>
<dbReference type="RefSeq" id="WP_121917496.1">
    <property type="nucleotide sequence ID" value="NZ_REFV01000008.1"/>
</dbReference>
<dbReference type="InterPro" id="IPR028082">
    <property type="entry name" value="Peripla_BP_I"/>
</dbReference>
<keyword evidence="1" id="KW-0805">Transcription regulation</keyword>
<dbReference type="PROSITE" id="PS50932">
    <property type="entry name" value="HTH_LACI_2"/>
    <property type="match status" value="1"/>
</dbReference>
<dbReference type="CDD" id="cd01392">
    <property type="entry name" value="HTH_LacI"/>
    <property type="match status" value="1"/>
</dbReference>
<keyword evidence="2" id="KW-0238">DNA-binding</keyword>
<dbReference type="PANTHER" id="PTHR30146:SF109">
    <property type="entry name" value="HTH-TYPE TRANSCRIPTIONAL REGULATOR GALS"/>
    <property type="match status" value="1"/>
</dbReference>
<dbReference type="SUPFAM" id="SSF53822">
    <property type="entry name" value="Periplasmic binding protein-like I"/>
    <property type="match status" value="1"/>
</dbReference>
<organism evidence="5 6">
    <name type="scientific">Dokdonia sinensis</name>
    <dbReference type="NCBI Taxonomy" id="2479847"/>
    <lineage>
        <taxon>Bacteria</taxon>
        <taxon>Pseudomonadati</taxon>
        <taxon>Bacteroidota</taxon>
        <taxon>Flavobacteriia</taxon>
        <taxon>Flavobacteriales</taxon>
        <taxon>Flavobacteriaceae</taxon>
        <taxon>Dokdonia</taxon>
    </lineage>
</organism>
<comment type="caution">
    <text evidence="5">The sequence shown here is derived from an EMBL/GenBank/DDBJ whole genome shotgun (WGS) entry which is preliminary data.</text>
</comment>
<dbReference type="Gene3D" id="1.10.260.40">
    <property type="entry name" value="lambda repressor-like DNA-binding domains"/>
    <property type="match status" value="1"/>
</dbReference>
<sequence length="346" mass="38840">MKRKLTLKLIAKELDVSISTVSKALRDSAEISEDTRQKIKAFAKLYNYKPNNIALSLKNRKTRTIGIIIPQIVHHFFTTVIRGVEQMAREHNYNVIICLSNNDFEKEVMNMELLANGSTDGFILSLAKETMQKNDFHHLTEAIDQGMPVVQFDRVVDGIPSDKVLVDDREGAKMGVTHLLKTGCRKIAIITTEDYVTVGKLRTKGYIEALESYDIRVDKDLILKLDNIDSCDDQCIAKIKHFLKGKDIDGVFTINELFAVEASKALHTNGKSIPADVSIVCFSDGDLSKYATPSLTTVSQHGEQMGRRAAELLINKLEGPEVEVEEYTTSYINTSLIERESTRKVK</sequence>
<dbReference type="Gene3D" id="3.40.50.2300">
    <property type="match status" value="2"/>
</dbReference>
<dbReference type="Proteomes" id="UP000281985">
    <property type="component" value="Unassembled WGS sequence"/>
</dbReference>
<dbReference type="GO" id="GO:0003700">
    <property type="term" value="F:DNA-binding transcription factor activity"/>
    <property type="evidence" value="ECO:0007669"/>
    <property type="project" value="TreeGrafter"/>
</dbReference>
<evidence type="ECO:0000256" key="2">
    <source>
        <dbReference type="ARBA" id="ARBA00023125"/>
    </source>
</evidence>
<dbReference type="GO" id="GO:0000976">
    <property type="term" value="F:transcription cis-regulatory region binding"/>
    <property type="evidence" value="ECO:0007669"/>
    <property type="project" value="TreeGrafter"/>
</dbReference>
<protein>
    <submittedName>
        <fullName evidence="5">LacI family transcriptional regulator</fullName>
    </submittedName>
</protein>
<evidence type="ECO:0000313" key="5">
    <source>
        <dbReference type="EMBL" id="RMB58572.1"/>
    </source>
</evidence>
<feature type="domain" description="HTH lacI-type" evidence="4">
    <location>
        <begin position="5"/>
        <end position="59"/>
    </location>
</feature>
<evidence type="ECO:0000259" key="4">
    <source>
        <dbReference type="PROSITE" id="PS50932"/>
    </source>
</evidence>
<dbReference type="PANTHER" id="PTHR30146">
    <property type="entry name" value="LACI-RELATED TRANSCRIPTIONAL REPRESSOR"/>
    <property type="match status" value="1"/>
</dbReference>
<dbReference type="EMBL" id="REFV01000008">
    <property type="protein sequence ID" value="RMB58572.1"/>
    <property type="molecule type" value="Genomic_DNA"/>
</dbReference>
<dbReference type="Pfam" id="PF00356">
    <property type="entry name" value="LacI"/>
    <property type="match status" value="1"/>
</dbReference>